<keyword evidence="1" id="KW-0812">Transmembrane</keyword>
<evidence type="ECO:0000313" key="4">
    <source>
        <dbReference type="Proteomes" id="UP000242699"/>
    </source>
</evidence>
<evidence type="ECO:0008006" key="5">
    <source>
        <dbReference type="Google" id="ProtNLM"/>
    </source>
</evidence>
<reference evidence="3 4" key="1">
    <citation type="journal article" date="2014" name="BMC Genomics">
        <title>Comparison of environmental and isolate Sulfobacillus genomes reveals diverse carbon, sulfur, nitrogen, and hydrogen metabolisms.</title>
        <authorList>
            <person name="Justice N.B."/>
            <person name="Norman A."/>
            <person name="Brown C.T."/>
            <person name="Singh A."/>
            <person name="Thomas B.C."/>
            <person name="Banfield J.F."/>
        </authorList>
    </citation>
    <scope>NUCLEOTIDE SEQUENCE [LARGE SCALE GENOMIC DNA]</scope>
    <source>
        <strain evidence="3">AMDSBA1</strain>
    </source>
</reference>
<dbReference type="EMBL" id="PXYT01000040">
    <property type="protein sequence ID" value="PSR26201.1"/>
    <property type="molecule type" value="Genomic_DNA"/>
</dbReference>
<dbReference type="Proteomes" id="UP000242699">
    <property type="component" value="Unassembled WGS sequence"/>
</dbReference>
<dbReference type="AlphaFoldDB" id="A0A2T2WVD2"/>
<dbReference type="PROSITE" id="PS51257">
    <property type="entry name" value="PROKAR_LIPOPROTEIN"/>
    <property type="match status" value="1"/>
</dbReference>
<accession>A0A2T2WVD2</accession>
<feature type="transmembrane region" description="Helical" evidence="1">
    <location>
        <begin position="371"/>
        <end position="389"/>
    </location>
</feature>
<evidence type="ECO:0000313" key="3">
    <source>
        <dbReference type="EMBL" id="PSR26201.1"/>
    </source>
</evidence>
<gene>
    <name evidence="3" type="ORF">C7B43_14665</name>
</gene>
<feature type="signal peptide" evidence="2">
    <location>
        <begin position="1"/>
        <end position="23"/>
    </location>
</feature>
<keyword evidence="2" id="KW-0732">Signal</keyword>
<comment type="caution">
    <text evidence="3">The sequence shown here is derived from an EMBL/GenBank/DDBJ whole genome shotgun (WGS) entry which is preliminary data.</text>
</comment>
<protein>
    <recommendedName>
        <fullName evidence="5">Zinc ribbon domain-containing protein</fullName>
    </recommendedName>
</protein>
<evidence type="ECO:0000256" key="1">
    <source>
        <dbReference type="SAM" id="Phobius"/>
    </source>
</evidence>
<sequence length="424" mass="46034">MQRRILWGVSGGLLALTLAGCGATVSVTTQVQPNGSGTITWTAADTPHNLTTVGHLTPAQVTTLLKKAKPPGAVVSGPTKNHSGQDVWIITDSFRTLAQLNHILQAATGAQAFHPVTLASSGVPWARTYVVHDPNNNSGNQWNWVTRALQAAHNSYAGNWESSASQDTVRPPWIVPSGQPSWGHALQQGSQPANWGVQWYRPHWTLQLPVTLSPTPHVSSTWTMTFGAKTWHAMSPATQSAIVSWWHRADSHAHETSHQGVPSWTAQVSLKPGSDSLWGTLHATTTTKPPTFWRKTYTTALTFTPSSLWLLPSTWAGWNLHTPNGWNGLVGWRTAYHVPLGGTVQAHSATLASDGLWTTDVTWTTLRWDHVAAVGLGAVIAVGLALWGGRSYRRRQALRVRCPHCGATFITHEKFCTRCGTALS</sequence>
<name>A0A2T2WVD2_9FIRM</name>
<evidence type="ECO:0000256" key="2">
    <source>
        <dbReference type="SAM" id="SignalP"/>
    </source>
</evidence>
<feature type="chain" id="PRO_5038490250" description="Zinc ribbon domain-containing protein" evidence="2">
    <location>
        <begin position="24"/>
        <end position="424"/>
    </location>
</feature>
<keyword evidence="1" id="KW-0472">Membrane</keyword>
<organism evidence="3 4">
    <name type="scientific">Sulfobacillus benefaciens</name>
    <dbReference type="NCBI Taxonomy" id="453960"/>
    <lineage>
        <taxon>Bacteria</taxon>
        <taxon>Bacillati</taxon>
        <taxon>Bacillota</taxon>
        <taxon>Clostridia</taxon>
        <taxon>Eubacteriales</taxon>
        <taxon>Clostridiales Family XVII. Incertae Sedis</taxon>
        <taxon>Sulfobacillus</taxon>
    </lineage>
</organism>
<proteinExistence type="predicted"/>
<keyword evidence="1" id="KW-1133">Transmembrane helix</keyword>